<sequence>MGSSRDNDQIVEFEDDDVEESMARTRLSLIGRLFMDNMPTPLLQRIVNNLWRCSAPVA</sequence>
<evidence type="ECO:0000313" key="2">
    <source>
        <dbReference type="Proteomes" id="UP001154282"/>
    </source>
</evidence>
<protein>
    <submittedName>
        <fullName evidence="1">Uncharacterized protein</fullName>
    </submittedName>
</protein>
<comment type="caution">
    <text evidence="1">The sequence shown here is derived from an EMBL/GenBank/DDBJ whole genome shotgun (WGS) entry which is preliminary data.</text>
</comment>
<dbReference type="EMBL" id="CAMGYJ010000003">
    <property type="protein sequence ID" value="CAI0395062.1"/>
    <property type="molecule type" value="Genomic_DNA"/>
</dbReference>
<name>A0AAV0IDN2_9ROSI</name>
<dbReference type="AlphaFoldDB" id="A0AAV0IDN2"/>
<gene>
    <name evidence="1" type="ORF">LITE_LOCUS8573</name>
</gene>
<evidence type="ECO:0000313" key="1">
    <source>
        <dbReference type="EMBL" id="CAI0395062.1"/>
    </source>
</evidence>
<organism evidence="1 2">
    <name type="scientific">Linum tenue</name>
    <dbReference type="NCBI Taxonomy" id="586396"/>
    <lineage>
        <taxon>Eukaryota</taxon>
        <taxon>Viridiplantae</taxon>
        <taxon>Streptophyta</taxon>
        <taxon>Embryophyta</taxon>
        <taxon>Tracheophyta</taxon>
        <taxon>Spermatophyta</taxon>
        <taxon>Magnoliopsida</taxon>
        <taxon>eudicotyledons</taxon>
        <taxon>Gunneridae</taxon>
        <taxon>Pentapetalae</taxon>
        <taxon>rosids</taxon>
        <taxon>fabids</taxon>
        <taxon>Malpighiales</taxon>
        <taxon>Linaceae</taxon>
        <taxon>Linum</taxon>
    </lineage>
</organism>
<accession>A0AAV0IDN2</accession>
<keyword evidence="2" id="KW-1185">Reference proteome</keyword>
<dbReference type="Proteomes" id="UP001154282">
    <property type="component" value="Unassembled WGS sequence"/>
</dbReference>
<proteinExistence type="predicted"/>
<reference evidence="1" key="1">
    <citation type="submission" date="2022-08" db="EMBL/GenBank/DDBJ databases">
        <authorList>
            <person name="Gutierrez-Valencia J."/>
        </authorList>
    </citation>
    <scope>NUCLEOTIDE SEQUENCE</scope>
</reference>
<feature type="non-terminal residue" evidence="1">
    <location>
        <position position="58"/>
    </location>
</feature>